<accession>M6F0U8</accession>
<dbReference type="PATRIC" id="fig|1240687.3.peg.3602"/>
<organism evidence="1 2">
    <name type="scientific">Leptospira kirschneri serovar Bulgarica str. Nikolaevo</name>
    <dbReference type="NCBI Taxonomy" id="1240687"/>
    <lineage>
        <taxon>Bacteria</taxon>
        <taxon>Pseudomonadati</taxon>
        <taxon>Spirochaetota</taxon>
        <taxon>Spirochaetia</taxon>
        <taxon>Leptospirales</taxon>
        <taxon>Leptospiraceae</taxon>
        <taxon>Leptospira</taxon>
    </lineage>
</organism>
<evidence type="ECO:0000313" key="1">
    <source>
        <dbReference type="EMBL" id="EMK21960.1"/>
    </source>
</evidence>
<evidence type="ECO:0000313" key="2">
    <source>
        <dbReference type="Proteomes" id="UP000011980"/>
    </source>
</evidence>
<dbReference type="AlphaFoldDB" id="M6F0U8"/>
<reference evidence="1 2" key="1">
    <citation type="submission" date="2013-01" db="EMBL/GenBank/DDBJ databases">
        <authorList>
            <person name="Harkins D.M."/>
            <person name="Durkin A.S."/>
            <person name="Brinkac L.M."/>
            <person name="Haft D.H."/>
            <person name="Selengut J.D."/>
            <person name="Sanka R."/>
            <person name="DePew J."/>
            <person name="Purushe J."/>
            <person name="Galloway R.L."/>
            <person name="Vinetz J.M."/>
            <person name="Sutton G.G."/>
            <person name="Nierman W.C."/>
            <person name="Fouts D.E."/>
        </authorList>
    </citation>
    <scope>NUCLEOTIDE SEQUENCE [LARGE SCALE GENOMIC DNA]</scope>
    <source>
        <strain evidence="1 2">Nikolaevo</strain>
    </source>
</reference>
<protein>
    <submittedName>
        <fullName evidence="1">Uncharacterized protein</fullName>
    </submittedName>
</protein>
<sequence length="49" mass="5548">MPSFFKNKNSETNQSPRRIRSIFVRAFQTTCRTIDGEGNIELGSARNAT</sequence>
<gene>
    <name evidence="1" type="ORF">LEP1GSC008_2489</name>
</gene>
<proteinExistence type="predicted"/>
<comment type="caution">
    <text evidence="1">The sequence shown here is derived from an EMBL/GenBank/DDBJ whole genome shotgun (WGS) entry which is preliminary data.</text>
</comment>
<dbReference type="EMBL" id="ANCE01000178">
    <property type="protein sequence ID" value="EMK21960.1"/>
    <property type="molecule type" value="Genomic_DNA"/>
</dbReference>
<dbReference type="Proteomes" id="UP000011980">
    <property type="component" value="Unassembled WGS sequence"/>
</dbReference>
<name>M6F0U8_9LEPT</name>